<dbReference type="Gene3D" id="3.40.630.30">
    <property type="match status" value="1"/>
</dbReference>
<dbReference type="PANTHER" id="PTHR41368">
    <property type="entry name" value="PROTEIN YGHO"/>
    <property type="match status" value="1"/>
</dbReference>
<proteinExistence type="predicted"/>
<evidence type="ECO:0000313" key="3">
    <source>
        <dbReference type="Proteomes" id="UP000597613"/>
    </source>
</evidence>
<feature type="domain" description="N-acetyltransferase" evidence="1">
    <location>
        <begin position="4"/>
        <end position="181"/>
    </location>
</feature>
<dbReference type="InterPro" id="IPR039968">
    <property type="entry name" value="BcerS-like"/>
</dbReference>
<sequence length="383" mass="43933">MAKLTIRPVETKKDRKIFIDLPFRLYADDPNWVPPLKSEALGLITPEKNGWFSHAKAQLFLAEEDGRVVGRISAHIDTLALTMPPEQGFGPGVGQWGLMEAERQDIFHALLARAEDWLREQGMTRALGPISMSIWEEPGLLIDGYDHPPTIMMGHAKREYRGWIEWAQYRPVKQLMTYEVDVTKQFPPIVQRIIKSGEKNARITVRNVDKTKFEEEAAIILSILNDAWRDNWGFVPLTPPEIKDVGVKLKPIVFNDLIRIAELDGKPVAFMITLPDLNEAIKPLNGSLLPFGWAKLLWWLRKPKVRTVRVPLMGVVKELQASRMASQLAFMMIEYIRRASVEHYDAKRAEIGWILDDNQGMRSIAETIESRVNKVYQVYERTL</sequence>
<gene>
    <name evidence="2" type="ORF">H8S47_17050</name>
</gene>
<dbReference type="SUPFAM" id="SSF55729">
    <property type="entry name" value="Acyl-CoA N-acyltransferases (Nat)"/>
    <property type="match status" value="1"/>
</dbReference>
<keyword evidence="3" id="KW-1185">Reference proteome</keyword>
<protein>
    <submittedName>
        <fullName evidence="2">N-acetyltransferase</fullName>
    </submittedName>
</protein>
<dbReference type="InterPro" id="IPR016181">
    <property type="entry name" value="Acyl_CoA_acyltransferase"/>
</dbReference>
<dbReference type="RefSeq" id="WP_187504969.1">
    <property type="nucleotide sequence ID" value="NZ_CP162536.1"/>
</dbReference>
<evidence type="ECO:0000259" key="1">
    <source>
        <dbReference type="PROSITE" id="PS51186"/>
    </source>
</evidence>
<name>A0ABR7ASE8_9SPHN</name>
<accession>A0ABR7ASE8</accession>
<comment type="caution">
    <text evidence="2">The sequence shown here is derived from an EMBL/GenBank/DDBJ whole genome shotgun (WGS) entry which is preliminary data.</text>
</comment>
<dbReference type="Proteomes" id="UP000597613">
    <property type="component" value="Unassembled WGS sequence"/>
</dbReference>
<dbReference type="EMBL" id="JACONT010000049">
    <property type="protein sequence ID" value="MBC3943388.1"/>
    <property type="molecule type" value="Genomic_DNA"/>
</dbReference>
<dbReference type="PROSITE" id="PS51186">
    <property type="entry name" value="GNAT"/>
    <property type="match status" value="1"/>
</dbReference>
<dbReference type="InterPro" id="IPR000182">
    <property type="entry name" value="GNAT_dom"/>
</dbReference>
<organism evidence="2 3">
    <name type="scientific">Sphingomonas albertensis</name>
    <dbReference type="NCBI Taxonomy" id="2762591"/>
    <lineage>
        <taxon>Bacteria</taxon>
        <taxon>Pseudomonadati</taxon>
        <taxon>Pseudomonadota</taxon>
        <taxon>Alphaproteobacteria</taxon>
        <taxon>Sphingomonadales</taxon>
        <taxon>Sphingomonadaceae</taxon>
        <taxon>Sphingomonas</taxon>
    </lineage>
</organism>
<dbReference type="PANTHER" id="PTHR41368:SF1">
    <property type="entry name" value="PROTEIN YGHO"/>
    <property type="match status" value="1"/>
</dbReference>
<evidence type="ECO:0000313" key="2">
    <source>
        <dbReference type="EMBL" id="MBC3943388.1"/>
    </source>
</evidence>
<reference evidence="2 3" key="1">
    <citation type="submission" date="2020-08" db="EMBL/GenBank/DDBJ databases">
        <title>Putative novel bacterial strains isolated from necrotic wheat leaf tissues caused by Xanthomonas translucens.</title>
        <authorList>
            <person name="Tambong J.T."/>
        </authorList>
    </citation>
    <scope>NUCLEOTIDE SEQUENCE [LARGE SCALE GENOMIC DNA]</scope>
    <source>
        <strain evidence="3">DOAB 1063</strain>
    </source>
</reference>
<dbReference type="CDD" id="cd04301">
    <property type="entry name" value="NAT_SF"/>
    <property type="match status" value="1"/>
</dbReference>